<feature type="region of interest" description="Disordered" evidence="4">
    <location>
        <begin position="1027"/>
        <end position="1050"/>
    </location>
</feature>
<feature type="region of interest" description="Disordered" evidence="4">
    <location>
        <begin position="164"/>
        <end position="203"/>
    </location>
</feature>
<evidence type="ECO:0000256" key="3">
    <source>
        <dbReference type="ARBA" id="ARBA00022840"/>
    </source>
</evidence>
<dbReference type="GO" id="GO:0005524">
    <property type="term" value="F:ATP binding"/>
    <property type="evidence" value="ECO:0007669"/>
    <property type="project" value="UniProtKB-KW"/>
</dbReference>
<feature type="region of interest" description="Disordered" evidence="4">
    <location>
        <begin position="1"/>
        <end position="117"/>
    </location>
</feature>
<accession>A0AAJ7WX23</accession>
<dbReference type="GO" id="GO:0036064">
    <property type="term" value="C:ciliary basal body"/>
    <property type="evidence" value="ECO:0007669"/>
    <property type="project" value="TreeGrafter"/>
</dbReference>
<name>A0AAJ7WX23_PETMA</name>
<dbReference type="InterPro" id="IPR004344">
    <property type="entry name" value="TTL/TTLL_fam"/>
</dbReference>
<dbReference type="PANTHER" id="PTHR12241:SF162">
    <property type="entry name" value="TUBULIN MONOGLUTAMYLASE TTLL4"/>
    <property type="match status" value="1"/>
</dbReference>
<feature type="compositionally biased region" description="Acidic residues" evidence="4">
    <location>
        <begin position="436"/>
        <end position="475"/>
    </location>
</feature>
<dbReference type="PANTHER" id="PTHR12241">
    <property type="entry name" value="TUBULIN POLYGLUTAMYLASE"/>
    <property type="match status" value="1"/>
</dbReference>
<evidence type="ECO:0000256" key="4">
    <source>
        <dbReference type="SAM" id="MobiDB-lite"/>
    </source>
</evidence>
<reference evidence="6" key="1">
    <citation type="submission" date="2025-08" db="UniProtKB">
        <authorList>
            <consortium name="RefSeq"/>
        </authorList>
    </citation>
    <scope>IDENTIFICATION</scope>
    <source>
        <tissue evidence="6">Sperm</tissue>
    </source>
</reference>
<dbReference type="GO" id="GO:0015631">
    <property type="term" value="F:tubulin binding"/>
    <property type="evidence" value="ECO:0007669"/>
    <property type="project" value="TreeGrafter"/>
</dbReference>
<keyword evidence="1" id="KW-0436">Ligase</keyword>
<dbReference type="GO" id="GO:0000226">
    <property type="term" value="P:microtubule cytoskeleton organization"/>
    <property type="evidence" value="ECO:0007669"/>
    <property type="project" value="TreeGrafter"/>
</dbReference>
<sequence length="1084" mass="115897">MALAPPPLSAGHCGTLRRELGPDAGTGGPAARGRPAGAATPQLGDGSPPPRTDAGGPRHRARRLRSPAPDVVGPASTTRAPCRAGSGEPWLTGRRRVQSARPSVRPAPRPGAASPALGETTLFGQWQRSDFLRGQSLRGNSRTAAAGLGTGGGGDCVLPRIVSRSSARPGTATHRPRDVSTTQQVARKPGAHPAHRTSPKPPAHVNLLLRQTTVNLLLDGTAAAAAARFVENTVPAVETIHDHRLLNGANAGSVGMPVGAAAHGGVTDTSSGPELPVMQLTAAVQRLAAGAARSGSEPTVNPPGGPIASLRESPPSVRPTTLTRKPNPSSCKAKSDRAKNPEAKPSASRTRGGPGNAPVRRVGPRLTGKGSGMSAAHSGQGQSGRELGQRGWRPGGPPSELGSGDCGQDGEEEEEDGSEAVEDDGSEDSSAQSVDLDGDDEDDNDDDEEELPDGPDEVGDEVDVSDGTSSDDDGGDYAAALDLAVSTAACSVPGSAQDGQLKPALVPSIFDNVPPTVYFGTAEETIAMLPWPLRRKLKWKMSPVTPQVVRKTLARSHFRPTAKRHDWLGCWGRHMKSPGFRALREHQKLNHFPGSFQIGRKDRLWRNLSRLRARFGRRSFGFVPRSFVLPQDTRALRLAWAGAGGGGGGGGGAATHMRWIVKPPASARGIGIKVVSKWSQLPKKRPLLVQRYLHKPYLIEGSKFDLRIYVYVSSYNPLRVYVFKDGLVRFASCKYSSATKTLGNRFMHLTNYSVNRNNTAYKSNDDRTQCEGHKWALKALWGYLCDKGVDCRTIWEQIKDIAVKTVIASEPFVSSLLAQFVGNRRSCHELFGFDVMLDEKLKPWLLEVNISPSLHSNSPLDVAVKGQLIKDLLNMAGFQIPASLQGGGDGARTVSDVATNERSKHAFYLSPRNLDERGTLLDTLTPGDVRVLVEAEDELRRCGRFERAFPSPSARYLVFFAQQRYHDLLLHRWALAHPPGTTAGIDLLKRLCKKGVHLGPTEDPAHIWTPSARSEPRPRAVVTCEAASARAAKPPAKQPEEREKVPTPGPQVCGISSSLGLLALSQTQGVHRALRTAGSVGDVA</sequence>
<dbReference type="PROSITE" id="PS51221">
    <property type="entry name" value="TTL"/>
    <property type="match status" value="1"/>
</dbReference>
<organism evidence="5 6">
    <name type="scientific">Petromyzon marinus</name>
    <name type="common">Sea lamprey</name>
    <dbReference type="NCBI Taxonomy" id="7757"/>
    <lineage>
        <taxon>Eukaryota</taxon>
        <taxon>Metazoa</taxon>
        <taxon>Chordata</taxon>
        <taxon>Craniata</taxon>
        <taxon>Vertebrata</taxon>
        <taxon>Cyclostomata</taxon>
        <taxon>Hyperoartia</taxon>
        <taxon>Petromyzontiformes</taxon>
        <taxon>Petromyzontidae</taxon>
        <taxon>Petromyzon</taxon>
    </lineage>
</organism>
<gene>
    <name evidence="6" type="primary">LOC116943918</name>
</gene>
<proteinExistence type="predicted"/>
<evidence type="ECO:0000313" key="5">
    <source>
        <dbReference type="Proteomes" id="UP001318040"/>
    </source>
</evidence>
<dbReference type="Gene3D" id="3.30.470.20">
    <property type="entry name" value="ATP-grasp fold, B domain"/>
    <property type="match status" value="1"/>
</dbReference>
<feature type="compositionally biased region" description="Low complexity" evidence="4">
    <location>
        <begin position="31"/>
        <end position="41"/>
    </location>
</feature>
<dbReference type="KEGG" id="pmrn:116943918"/>
<keyword evidence="3" id="KW-0067">ATP-binding</keyword>
<dbReference type="GO" id="GO:0070740">
    <property type="term" value="F:tubulin-glutamic acid ligase activity"/>
    <property type="evidence" value="ECO:0007669"/>
    <property type="project" value="TreeGrafter"/>
</dbReference>
<dbReference type="RefSeq" id="XP_032813155.1">
    <property type="nucleotide sequence ID" value="XM_032957264.1"/>
</dbReference>
<dbReference type="Proteomes" id="UP001318040">
    <property type="component" value="Chromosome 19"/>
</dbReference>
<feature type="compositionally biased region" description="Basic and acidic residues" evidence="4">
    <location>
        <begin position="333"/>
        <end position="342"/>
    </location>
</feature>
<feature type="region of interest" description="Disordered" evidence="4">
    <location>
        <begin position="288"/>
        <end position="476"/>
    </location>
</feature>
<dbReference type="SUPFAM" id="SSF56059">
    <property type="entry name" value="Glutathione synthetase ATP-binding domain-like"/>
    <property type="match status" value="1"/>
</dbReference>
<feature type="compositionally biased region" description="Acidic residues" evidence="4">
    <location>
        <begin position="408"/>
        <end position="427"/>
    </location>
</feature>
<protein>
    <submittedName>
        <fullName evidence="6">Tubulin polyglutamylase TTLL4-like</fullName>
    </submittedName>
</protein>
<feature type="compositionally biased region" description="Polar residues" evidence="4">
    <location>
        <begin position="318"/>
        <end position="332"/>
    </location>
</feature>
<dbReference type="AlphaFoldDB" id="A0AAJ7WX23"/>
<keyword evidence="2" id="KW-0547">Nucleotide-binding</keyword>
<feature type="compositionally biased region" description="Low complexity" evidence="4">
    <location>
        <begin position="99"/>
        <end position="116"/>
    </location>
</feature>
<keyword evidence="5" id="KW-1185">Reference proteome</keyword>
<dbReference type="Pfam" id="PF03133">
    <property type="entry name" value="TTL"/>
    <property type="match status" value="1"/>
</dbReference>
<evidence type="ECO:0000256" key="2">
    <source>
        <dbReference type="ARBA" id="ARBA00022741"/>
    </source>
</evidence>
<feature type="compositionally biased region" description="Basic residues" evidence="4">
    <location>
        <begin position="189"/>
        <end position="198"/>
    </location>
</feature>
<evidence type="ECO:0000256" key="1">
    <source>
        <dbReference type="ARBA" id="ARBA00022598"/>
    </source>
</evidence>
<evidence type="ECO:0000313" key="6">
    <source>
        <dbReference type="RefSeq" id="XP_032813155.1"/>
    </source>
</evidence>